<evidence type="ECO:0000256" key="2">
    <source>
        <dbReference type="ARBA" id="ARBA00022475"/>
    </source>
</evidence>
<comment type="subcellular location">
    <subcellularLocation>
        <location evidence="1">Cell membrane</location>
        <topology evidence="1">Multi-pass membrane protein</topology>
    </subcellularLocation>
</comment>
<keyword evidence="8" id="KW-0807">Transducer</keyword>
<dbReference type="WBParaSite" id="nRc.2.0.1.t16671-RA">
    <property type="protein sequence ID" value="nRc.2.0.1.t16671-RA"/>
    <property type="gene ID" value="nRc.2.0.1.g16671"/>
</dbReference>
<evidence type="ECO:0000313" key="12">
    <source>
        <dbReference type="WBParaSite" id="nRc.2.0.1.t16671-RA"/>
    </source>
</evidence>
<evidence type="ECO:0000256" key="6">
    <source>
        <dbReference type="ARBA" id="ARBA00023136"/>
    </source>
</evidence>
<dbReference type="InterPro" id="IPR017452">
    <property type="entry name" value="GPCR_Rhodpsn_7TM"/>
</dbReference>
<dbReference type="Proteomes" id="UP000887565">
    <property type="component" value="Unplaced"/>
</dbReference>
<keyword evidence="4 9" id="KW-1133">Transmembrane helix</keyword>
<dbReference type="AlphaFoldDB" id="A0A915IS78"/>
<evidence type="ECO:0000259" key="10">
    <source>
        <dbReference type="PROSITE" id="PS50262"/>
    </source>
</evidence>
<reference evidence="12" key="1">
    <citation type="submission" date="2022-11" db="UniProtKB">
        <authorList>
            <consortium name="WormBaseParasite"/>
        </authorList>
    </citation>
    <scope>IDENTIFICATION</scope>
</reference>
<keyword evidence="11" id="KW-1185">Reference proteome</keyword>
<dbReference type="GO" id="GO:0043410">
    <property type="term" value="P:positive regulation of MAPK cascade"/>
    <property type="evidence" value="ECO:0007669"/>
    <property type="project" value="TreeGrafter"/>
</dbReference>
<keyword evidence="6 9" id="KW-0472">Membrane</keyword>
<accession>A0A915IS78</accession>
<evidence type="ECO:0000256" key="3">
    <source>
        <dbReference type="ARBA" id="ARBA00022692"/>
    </source>
</evidence>
<evidence type="ECO:0000256" key="7">
    <source>
        <dbReference type="ARBA" id="ARBA00023170"/>
    </source>
</evidence>
<dbReference type="InterPro" id="IPR000276">
    <property type="entry name" value="GPCR_Rhodpsn"/>
</dbReference>
<dbReference type="PANTHER" id="PTHR24248:SF66">
    <property type="entry name" value="OCTOPAMINE RECEPTOR BETA-3R"/>
    <property type="match status" value="1"/>
</dbReference>
<dbReference type="PANTHER" id="PTHR24248">
    <property type="entry name" value="ADRENERGIC RECEPTOR-RELATED G-PROTEIN COUPLED RECEPTOR"/>
    <property type="match status" value="1"/>
</dbReference>
<keyword evidence="3 9" id="KW-0812">Transmembrane</keyword>
<protein>
    <submittedName>
        <fullName evidence="12">G-protein coupled receptors family 1 profile domain-containing protein</fullName>
    </submittedName>
</protein>
<evidence type="ECO:0000256" key="1">
    <source>
        <dbReference type="ARBA" id="ARBA00004651"/>
    </source>
</evidence>
<feature type="transmembrane region" description="Helical" evidence="9">
    <location>
        <begin position="66"/>
        <end position="89"/>
    </location>
</feature>
<organism evidence="11 12">
    <name type="scientific">Romanomermis culicivorax</name>
    <name type="common">Nematode worm</name>
    <dbReference type="NCBI Taxonomy" id="13658"/>
    <lineage>
        <taxon>Eukaryota</taxon>
        <taxon>Metazoa</taxon>
        <taxon>Ecdysozoa</taxon>
        <taxon>Nematoda</taxon>
        <taxon>Enoplea</taxon>
        <taxon>Dorylaimia</taxon>
        <taxon>Mermithida</taxon>
        <taxon>Mermithoidea</taxon>
        <taxon>Mermithidae</taxon>
        <taxon>Romanomermis</taxon>
    </lineage>
</organism>
<feature type="transmembrane region" description="Helical" evidence="9">
    <location>
        <begin position="28"/>
        <end position="54"/>
    </location>
</feature>
<dbReference type="GO" id="GO:0005886">
    <property type="term" value="C:plasma membrane"/>
    <property type="evidence" value="ECO:0007669"/>
    <property type="project" value="UniProtKB-SubCell"/>
</dbReference>
<dbReference type="PROSITE" id="PS50262">
    <property type="entry name" value="G_PROTEIN_RECEP_F1_2"/>
    <property type="match status" value="1"/>
</dbReference>
<dbReference type="PRINTS" id="PR00237">
    <property type="entry name" value="GPCRRHODOPSN"/>
</dbReference>
<feature type="domain" description="G-protein coupled receptors family 1 profile" evidence="10">
    <location>
        <begin position="45"/>
        <end position="90"/>
    </location>
</feature>
<sequence length="90" mass="10104">MDFHVINETTDPYYDDLIKSGQPMPLYILFYVVIFGFCAVVGCIGNLLVILTILYDRTLRLTRNMFIISLALSDFFVSSVTMPASIAGID</sequence>
<keyword evidence="5" id="KW-0297">G-protein coupled receptor</keyword>
<evidence type="ECO:0000256" key="5">
    <source>
        <dbReference type="ARBA" id="ARBA00023040"/>
    </source>
</evidence>
<keyword evidence="7" id="KW-0675">Receptor</keyword>
<dbReference type="Pfam" id="PF00001">
    <property type="entry name" value="7tm_1"/>
    <property type="match status" value="1"/>
</dbReference>
<keyword evidence="2" id="KW-1003">Cell membrane</keyword>
<dbReference type="SUPFAM" id="SSF81321">
    <property type="entry name" value="Family A G protein-coupled receptor-like"/>
    <property type="match status" value="1"/>
</dbReference>
<proteinExistence type="predicted"/>
<dbReference type="Gene3D" id="1.20.1070.10">
    <property type="entry name" value="Rhodopsin 7-helix transmembrane proteins"/>
    <property type="match status" value="1"/>
</dbReference>
<evidence type="ECO:0000256" key="9">
    <source>
        <dbReference type="SAM" id="Phobius"/>
    </source>
</evidence>
<evidence type="ECO:0000256" key="8">
    <source>
        <dbReference type="ARBA" id="ARBA00023224"/>
    </source>
</evidence>
<dbReference type="GO" id="GO:0004930">
    <property type="term" value="F:G protein-coupled receptor activity"/>
    <property type="evidence" value="ECO:0007669"/>
    <property type="project" value="UniProtKB-KW"/>
</dbReference>
<dbReference type="GO" id="GO:0071880">
    <property type="term" value="P:adenylate cyclase-activating adrenergic receptor signaling pathway"/>
    <property type="evidence" value="ECO:0007669"/>
    <property type="project" value="TreeGrafter"/>
</dbReference>
<name>A0A915IS78_ROMCU</name>
<evidence type="ECO:0000313" key="11">
    <source>
        <dbReference type="Proteomes" id="UP000887565"/>
    </source>
</evidence>
<evidence type="ECO:0000256" key="4">
    <source>
        <dbReference type="ARBA" id="ARBA00022989"/>
    </source>
</evidence>